<keyword evidence="2" id="KW-0539">Nucleus</keyword>
<evidence type="ECO:0000256" key="1">
    <source>
        <dbReference type="ARBA" id="ARBA00004123"/>
    </source>
</evidence>
<dbReference type="GO" id="GO:0003682">
    <property type="term" value="F:chromatin binding"/>
    <property type="evidence" value="ECO:0007669"/>
    <property type="project" value="TreeGrafter"/>
</dbReference>
<comment type="caution">
    <text evidence="3">The sequence shown here is derived from an EMBL/GenBank/DDBJ whole genome shotgun (WGS) entry which is preliminary data.</text>
</comment>
<name>A0A1Y2DCS7_9FUNG</name>
<dbReference type="PANTHER" id="PTHR13489">
    <property type="entry name" value="MINI-CHROMOSOME MAINTENANCE COMPLEX-BINDING PROTEIN"/>
    <property type="match status" value="1"/>
</dbReference>
<evidence type="ECO:0000313" key="4">
    <source>
        <dbReference type="Proteomes" id="UP000193920"/>
    </source>
</evidence>
<dbReference type="InterPro" id="IPR019140">
    <property type="entry name" value="MCM_complex-bd"/>
</dbReference>
<dbReference type="GO" id="GO:0006261">
    <property type="term" value="P:DNA-templated DNA replication"/>
    <property type="evidence" value="ECO:0007669"/>
    <property type="project" value="TreeGrafter"/>
</dbReference>
<dbReference type="AlphaFoldDB" id="A0A1Y2DCS7"/>
<comment type="subcellular location">
    <subcellularLocation>
        <location evidence="1">Nucleus</location>
    </subcellularLocation>
</comment>
<dbReference type="Pfam" id="PF09739">
    <property type="entry name" value="MCM_bind"/>
    <property type="match status" value="2"/>
</dbReference>
<dbReference type="EMBL" id="MCOG01000071">
    <property type="protein sequence ID" value="ORY57072.1"/>
    <property type="molecule type" value="Genomic_DNA"/>
</dbReference>
<dbReference type="STRING" id="1754190.A0A1Y2DCS7"/>
<organism evidence="3 4">
    <name type="scientific">Neocallimastix californiae</name>
    <dbReference type="NCBI Taxonomy" id="1754190"/>
    <lineage>
        <taxon>Eukaryota</taxon>
        <taxon>Fungi</taxon>
        <taxon>Fungi incertae sedis</taxon>
        <taxon>Chytridiomycota</taxon>
        <taxon>Chytridiomycota incertae sedis</taxon>
        <taxon>Neocallimastigomycetes</taxon>
        <taxon>Neocallimastigales</taxon>
        <taxon>Neocallimastigaceae</taxon>
        <taxon>Neocallimastix</taxon>
    </lineage>
</organism>
<evidence type="ECO:0008006" key="5">
    <source>
        <dbReference type="Google" id="ProtNLM"/>
    </source>
</evidence>
<dbReference type="Proteomes" id="UP000193920">
    <property type="component" value="Unassembled WGS sequence"/>
</dbReference>
<protein>
    <recommendedName>
        <fullName evidence="5">Mini-chromosome maintenance complex-binding protein</fullName>
    </recommendedName>
</protein>
<proteinExistence type="predicted"/>
<evidence type="ECO:0000313" key="3">
    <source>
        <dbReference type="EMBL" id="ORY57072.1"/>
    </source>
</evidence>
<dbReference type="OrthoDB" id="329666at2759"/>
<gene>
    <name evidence="3" type="ORF">LY90DRAFT_669268</name>
</gene>
<keyword evidence="4" id="KW-1185">Reference proteome</keyword>
<sequence length="569" mass="65811">MTIENFINNPLNEIEKIKGNISINEISTFQEPNISEIFKKKFCNENDIEKIPLLNKSSFDSLKSGTLVRFQCMIQDNGIDSELYSLFHLVKDRNSNEQKVKFFKYQDQINENDFEYLDSEDIQTFRDRQLIYCINIPGHNAWAKEKISSQNDGNKKYKVINEKFPIESDDNFGAIVKLYDPDDIDELKLNSVFEFIGILEYNEHHDNIQPTFDDLDMNMLSSLPLPHIHALYWNKVKNNSNPAINSIKNQLLNDKAIEDTRNKIVEYVSNVFGGDELIAEYLLYNLVSRIYSRIDTLPVGKFSLNICNINDSKQAAKIYNFIQNIVPKSHYLTLEHKKLNTRRLAPSMNCVETLDHGIGLVSGELQLSDGTVLVVDETTIQEGKIDNTGVVNISILNDLFQNQKITYDFNYHTLDFPANINLIVLSEAKSKLFPCDCVVPLQNDLTINQDFAINDNETLNIIRGFIDIMKVSDYKIDQDMANDISKEFVEKRSAQSKEKQDYTKKILGQDDLLYQLNLARLYTLSHGQTQLTKEFWLNTKELEEKRQKVLDNYLRLKSQTSNKTQNPLR</sequence>
<accession>A0A1Y2DCS7</accession>
<dbReference type="GO" id="GO:0005634">
    <property type="term" value="C:nucleus"/>
    <property type="evidence" value="ECO:0007669"/>
    <property type="project" value="UniProtKB-SubCell"/>
</dbReference>
<evidence type="ECO:0000256" key="2">
    <source>
        <dbReference type="ARBA" id="ARBA00023242"/>
    </source>
</evidence>
<reference evidence="3 4" key="1">
    <citation type="submission" date="2016-08" db="EMBL/GenBank/DDBJ databases">
        <title>A Parts List for Fungal Cellulosomes Revealed by Comparative Genomics.</title>
        <authorList>
            <consortium name="DOE Joint Genome Institute"/>
            <person name="Haitjema C.H."/>
            <person name="Gilmore S.P."/>
            <person name="Henske J.K."/>
            <person name="Solomon K.V."/>
            <person name="De Groot R."/>
            <person name="Kuo A."/>
            <person name="Mondo S.J."/>
            <person name="Salamov A.A."/>
            <person name="Labutti K."/>
            <person name="Zhao Z."/>
            <person name="Chiniquy J."/>
            <person name="Barry K."/>
            <person name="Brewer H.M."/>
            <person name="Purvine S.O."/>
            <person name="Wright A.T."/>
            <person name="Boxma B."/>
            <person name="Van Alen T."/>
            <person name="Hackstein J.H."/>
            <person name="Baker S.E."/>
            <person name="Grigoriev I.V."/>
            <person name="O'Malley M.A."/>
        </authorList>
    </citation>
    <scope>NUCLEOTIDE SEQUENCE [LARGE SCALE GENOMIC DNA]</scope>
    <source>
        <strain evidence="3 4">G1</strain>
    </source>
</reference>
<dbReference type="PANTHER" id="PTHR13489:SF0">
    <property type="entry name" value="MINI-CHROMOSOME MAINTENANCE COMPLEX-BINDING PROTEIN"/>
    <property type="match status" value="1"/>
</dbReference>